<proteinExistence type="predicted"/>
<gene>
    <name evidence="1" type="ORF">HU137_04725</name>
</gene>
<evidence type="ECO:0000313" key="2">
    <source>
        <dbReference type="Proteomes" id="UP000552241"/>
    </source>
</evidence>
<accession>A0A838ZRE5</accession>
<organism evidence="1 2">
    <name type="scientific">Moheibacter lacus</name>
    <dbReference type="NCBI Taxonomy" id="2745851"/>
    <lineage>
        <taxon>Bacteria</taxon>
        <taxon>Pseudomonadati</taxon>
        <taxon>Bacteroidota</taxon>
        <taxon>Flavobacteriia</taxon>
        <taxon>Flavobacteriales</taxon>
        <taxon>Weeksellaceae</taxon>
        <taxon>Moheibacter</taxon>
    </lineage>
</organism>
<name>A0A838ZRE5_9FLAO</name>
<comment type="caution">
    <text evidence="1">The sequence shown here is derived from an EMBL/GenBank/DDBJ whole genome shotgun (WGS) entry which is preliminary data.</text>
</comment>
<evidence type="ECO:0000313" key="1">
    <source>
        <dbReference type="EMBL" id="MBA5629072.1"/>
    </source>
</evidence>
<reference evidence="1 2" key="1">
    <citation type="submission" date="2020-07" db="EMBL/GenBank/DDBJ databases">
        <title>Moheibacter lacus sp. nov., a member of the family Flavobacteriaceae isolated from freshwater lake sediment.</title>
        <authorList>
            <person name="Liu Y."/>
        </authorList>
    </citation>
    <scope>NUCLEOTIDE SEQUENCE [LARGE SCALE GENOMIC DNA]</scope>
    <source>
        <strain evidence="1 2">BDHS18</strain>
    </source>
</reference>
<dbReference type="RefSeq" id="WP_182042638.1">
    <property type="nucleotide sequence ID" value="NZ_JACDZE010000001.1"/>
</dbReference>
<dbReference type="Proteomes" id="UP000552241">
    <property type="component" value="Unassembled WGS sequence"/>
</dbReference>
<dbReference type="EMBL" id="JACDZE010000001">
    <property type="protein sequence ID" value="MBA5629072.1"/>
    <property type="molecule type" value="Genomic_DNA"/>
</dbReference>
<protein>
    <submittedName>
        <fullName evidence="1">Uncharacterized protein</fullName>
    </submittedName>
</protein>
<dbReference type="PROSITE" id="PS51257">
    <property type="entry name" value="PROKAR_LIPOPROTEIN"/>
    <property type="match status" value="1"/>
</dbReference>
<dbReference type="AlphaFoldDB" id="A0A838ZRE5"/>
<keyword evidence="2" id="KW-1185">Reference proteome</keyword>
<sequence>MKKFKFISILLFFGVFLGCQNQKEQENTLEKEFPEQDSVSVKENISQCYLFENGKDSIQLKFDLHENEVKGWMVYNFFEKDGSFGEIDGEFSGDTLKLEYAFLSEGMLSEQEVYFLKKGNQLFRGFGEMKMDVDSTMVYIQPNQISFEDTTPLTSMENCAEDFIDPKTIAFFKKEEEKN</sequence>